<dbReference type="GO" id="GO:0043758">
    <property type="term" value="F:acetate-CoA ligase (ADP-forming) activity"/>
    <property type="evidence" value="ECO:0007669"/>
    <property type="project" value="InterPro"/>
</dbReference>
<keyword evidence="2" id="KW-0436">Ligase</keyword>
<name>A0A916SME5_9HYPH</name>
<dbReference type="Pfam" id="PF13549">
    <property type="entry name" value="ATP-grasp_5"/>
    <property type="match status" value="1"/>
</dbReference>
<dbReference type="Proteomes" id="UP000646478">
    <property type="component" value="Unassembled WGS sequence"/>
</dbReference>
<evidence type="ECO:0000256" key="1">
    <source>
        <dbReference type="ARBA" id="ARBA00022532"/>
    </source>
</evidence>
<dbReference type="InterPro" id="IPR036291">
    <property type="entry name" value="NAD(P)-bd_dom_sf"/>
</dbReference>
<dbReference type="PROSITE" id="PS51186">
    <property type="entry name" value="GNAT"/>
    <property type="match status" value="1"/>
</dbReference>
<dbReference type="InterPro" id="IPR003781">
    <property type="entry name" value="CoA-bd"/>
</dbReference>
<evidence type="ECO:0000256" key="3">
    <source>
        <dbReference type="ARBA" id="ARBA00022741"/>
    </source>
</evidence>
<dbReference type="EMBL" id="BMHH01000020">
    <property type="protein sequence ID" value="GGB06579.1"/>
    <property type="molecule type" value="Genomic_DNA"/>
</dbReference>
<dbReference type="AlphaFoldDB" id="A0A916SME5"/>
<dbReference type="InterPro" id="IPR016102">
    <property type="entry name" value="Succinyl-CoA_synth-like"/>
</dbReference>
<dbReference type="PANTHER" id="PTHR43334:SF1">
    <property type="entry name" value="3-HYDROXYPROPIONATE--COA LIGASE [ADP-FORMING]"/>
    <property type="match status" value="1"/>
</dbReference>
<dbReference type="InterPro" id="IPR032875">
    <property type="entry name" value="Succ_CoA_lig_flav_dom"/>
</dbReference>
<evidence type="ECO:0000313" key="7">
    <source>
        <dbReference type="Proteomes" id="UP000646478"/>
    </source>
</evidence>
<feature type="domain" description="N-acetyltransferase" evidence="5">
    <location>
        <begin position="738"/>
        <end position="891"/>
    </location>
</feature>
<proteinExistence type="predicted"/>
<dbReference type="InterPro" id="IPR013815">
    <property type="entry name" value="ATP_grasp_subdomain_1"/>
</dbReference>
<dbReference type="SUPFAM" id="SSF52210">
    <property type="entry name" value="Succinyl-CoA synthetase domains"/>
    <property type="match status" value="2"/>
</dbReference>
<dbReference type="InterPro" id="IPR016181">
    <property type="entry name" value="Acyl_CoA_acyltransferase"/>
</dbReference>
<reference evidence="6" key="2">
    <citation type="submission" date="2020-09" db="EMBL/GenBank/DDBJ databases">
        <authorList>
            <person name="Sun Q."/>
            <person name="Zhou Y."/>
        </authorList>
    </citation>
    <scope>NUCLEOTIDE SEQUENCE</scope>
    <source>
        <strain evidence="6">CGMCC 1.15082</strain>
    </source>
</reference>
<comment type="caution">
    <text evidence="6">The sequence shown here is derived from an EMBL/GenBank/DDBJ whole genome shotgun (WGS) entry which is preliminary data.</text>
</comment>
<dbReference type="Pfam" id="PF19045">
    <property type="entry name" value="Ligase_CoA_2"/>
    <property type="match status" value="1"/>
</dbReference>
<dbReference type="Gene3D" id="3.40.630.30">
    <property type="match status" value="1"/>
</dbReference>
<gene>
    <name evidence="6" type="ORF">GCM10011491_38390</name>
</gene>
<protein>
    <submittedName>
        <fullName evidence="6">N-acetyltransferase</fullName>
    </submittedName>
</protein>
<dbReference type="SUPFAM" id="SSF56059">
    <property type="entry name" value="Glutathione synthetase ATP-binding domain-like"/>
    <property type="match status" value="1"/>
</dbReference>
<dbReference type="GO" id="GO:0006099">
    <property type="term" value="P:tricarboxylic acid cycle"/>
    <property type="evidence" value="ECO:0007669"/>
    <property type="project" value="UniProtKB-KW"/>
</dbReference>
<dbReference type="Gene3D" id="3.40.50.261">
    <property type="entry name" value="Succinyl-CoA synthetase domains"/>
    <property type="match status" value="2"/>
</dbReference>
<dbReference type="RefSeq" id="WP_188825804.1">
    <property type="nucleotide sequence ID" value="NZ_BMHH01000020.1"/>
</dbReference>
<dbReference type="Pfam" id="PF13607">
    <property type="entry name" value="Succ_CoA_lig"/>
    <property type="match status" value="1"/>
</dbReference>
<evidence type="ECO:0000259" key="5">
    <source>
        <dbReference type="PROSITE" id="PS51186"/>
    </source>
</evidence>
<dbReference type="InterPro" id="IPR043938">
    <property type="entry name" value="Ligase_CoA_dom"/>
</dbReference>
<keyword evidence="7" id="KW-1185">Reference proteome</keyword>
<dbReference type="Gene3D" id="3.30.470.20">
    <property type="entry name" value="ATP-grasp fold, B domain"/>
    <property type="match status" value="1"/>
</dbReference>
<evidence type="ECO:0000256" key="4">
    <source>
        <dbReference type="ARBA" id="ARBA00022840"/>
    </source>
</evidence>
<dbReference type="Pfam" id="PF13380">
    <property type="entry name" value="CoA_binding_2"/>
    <property type="match status" value="1"/>
</dbReference>
<evidence type="ECO:0000256" key="2">
    <source>
        <dbReference type="ARBA" id="ARBA00022598"/>
    </source>
</evidence>
<dbReference type="SUPFAM" id="SSF55729">
    <property type="entry name" value="Acyl-CoA N-acyltransferases (Nat)"/>
    <property type="match status" value="1"/>
</dbReference>
<organism evidence="6 7">
    <name type="scientific">Brucella endophytica</name>
    <dbReference type="NCBI Taxonomy" id="1963359"/>
    <lineage>
        <taxon>Bacteria</taxon>
        <taxon>Pseudomonadati</taxon>
        <taxon>Pseudomonadota</taxon>
        <taxon>Alphaproteobacteria</taxon>
        <taxon>Hyphomicrobiales</taxon>
        <taxon>Brucellaceae</taxon>
        <taxon>Brucella/Ochrobactrum group</taxon>
        <taxon>Brucella</taxon>
    </lineage>
</organism>
<dbReference type="GO" id="GO:0005524">
    <property type="term" value="F:ATP binding"/>
    <property type="evidence" value="ECO:0007669"/>
    <property type="project" value="UniProtKB-KW"/>
</dbReference>
<dbReference type="SUPFAM" id="SSF51735">
    <property type="entry name" value="NAD(P)-binding Rossmann-fold domains"/>
    <property type="match status" value="1"/>
</dbReference>
<dbReference type="PANTHER" id="PTHR43334">
    <property type="entry name" value="ACETATE--COA LIGASE [ADP-FORMING]"/>
    <property type="match status" value="1"/>
</dbReference>
<keyword evidence="3" id="KW-0547">Nucleotide-binding</keyword>
<dbReference type="Pfam" id="PF00583">
    <property type="entry name" value="Acetyltransf_1"/>
    <property type="match status" value="1"/>
</dbReference>
<dbReference type="Gene3D" id="3.30.1490.20">
    <property type="entry name" value="ATP-grasp fold, A domain"/>
    <property type="match status" value="1"/>
</dbReference>
<keyword evidence="4" id="KW-0067">ATP-binding</keyword>
<reference evidence="6" key="1">
    <citation type="journal article" date="2014" name="Int. J. Syst. Evol. Microbiol.">
        <title>Complete genome sequence of Corynebacterium casei LMG S-19264T (=DSM 44701T), isolated from a smear-ripened cheese.</title>
        <authorList>
            <consortium name="US DOE Joint Genome Institute (JGI-PGF)"/>
            <person name="Walter F."/>
            <person name="Albersmeier A."/>
            <person name="Kalinowski J."/>
            <person name="Ruckert C."/>
        </authorList>
    </citation>
    <scope>NUCLEOTIDE SEQUENCE</scope>
    <source>
        <strain evidence="6">CGMCC 1.15082</strain>
    </source>
</reference>
<dbReference type="InterPro" id="IPR000182">
    <property type="entry name" value="GNAT_dom"/>
</dbReference>
<evidence type="ECO:0000313" key="6">
    <source>
        <dbReference type="EMBL" id="GGB06579.1"/>
    </source>
</evidence>
<accession>A0A916SME5</accession>
<dbReference type="SMART" id="SM00881">
    <property type="entry name" value="CoA_binding"/>
    <property type="match status" value="1"/>
</dbReference>
<dbReference type="CDD" id="cd04301">
    <property type="entry name" value="NAT_SF"/>
    <property type="match status" value="1"/>
</dbReference>
<dbReference type="InterPro" id="IPR051538">
    <property type="entry name" value="Acyl-CoA_Synth/Transferase"/>
</dbReference>
<dbReference type="GO" id="GO:0016747">
    <property type="term" value="F:acyltransferase activity, transferring groups other than amino-acyl groups"/>
    <property type="evidence" value="ECO:0007669"/>
    <property type="project" value="InterPro"/>
</dbReference>
<dbReference type="Gene3D" id="3.40.50.720">
    <property type="entry name" value="NAD(P)-binding Rossmann-like Domain"/>
    <property type="match status" value="1"/>
</dbReference>
<sequence length="891" mass="94620">MTIRNLEHAVAPRSVAVFGASVRQGSVGCTIMENFLKGGFEGEVWPVNPKYGEILGRPCYADAEALPAAPDLAVIATRPQTVPDIIRALGEKGTRAAVVITAGLTRENGLRQAMLDAARPHLFRIIGPNTIGLLVPSAKLNASFAHIDPQPGGLALLSQSGAITTSLIDWAADEGIGFSNIVSLGDMADVDVGDYLDLLAGDAKTRAILLYLESVPDPRKFMSAARAAARIKPVIAVKAGRHATAAKAAATHTGALSGSDKVVDAALSRAGILRVRGLGELFDAAETVARFPRLERSRVAIVTNGGGAGVLAVDTLADLDGELAELSPATIERLDKILPAAWSHANPVDIIGDAPAGRYSAAVAAVADDPGVDALLVINCPTGLASPAEAARAVAGLTEAGMIGGKPVLTCWLGEKTAREGRHILQEAGLASFETPAAAATAVSYLSGWSRAQKALMRVPSSRGEDIHGDREAVLAIFRKAASEDRRMLTEPEAKAVIRAYGIPVPETVTVRTTEEASKAAEGLLQTSRVVVKLLSKEITHKSDVGGVVLDIETPQGAAEAVRNIESRLREAGDADKIDGFVVQPMITGKGAQELILGVSRDPVFGPVILFGAGGTAVEILDDTAIALPPLDSVLAGDLIDRTRIGRLLAGYRDRPPADREGIVRALNGLSQLVVDFPCIVSMDVNPILAASDGIVALDARIEIAPDDVEVPGPNPALAIRPYPAAWEKEFSLADVNYRLRPIKPVDIRLFPEFLAKISPEDIRFRFLAPRRHFPDEMLLRLTQIDYEREIAFLAERKDTGEMAGIVRLLSDPDKEKAEYGILVRTDLQGHGLGWTLLRHAVDYARAEGFSQFEGFVLSENIRMLAMAEEFGFKLAPHPQEAGVVIATLAL</sequence>
<keyword evidence="1" id="KW-0816">Tricarboxylic acid cycle</keyword>